<dbReference type="RefSeq" id="WP_150549512.1">
    <property type="nucleotide sequence ID" value="NZ_LR215729.2"/>
</dbReference>
<dbReference type="InterPro" id="IPR029787">
    <property type="entry name" value="Nucleotide_cyclase"/>
</dbReference>
<reference evidence="2" key="1">
    <citation type="submission" date="2019-02" db="EMBL/GenBank/DDBJ databases">
        <authorList>
            <consortium name="Genoscope - CEA"/>
            <person name="William W."/>
        </authorList>
    </citation>
    <scope>NUCLEOTIDE SEQUENCE [LARGE SCALE GENOMIC DNA]</scope>
    <source>
        <strain evidence="2">YSy11</strain>
    </source>
</reference>
<evidence type="ECO:0000259" key="1">
    <source>
        <dbReference type="Pfam" id="PF18134"/>
    </source>
</evidence>
<dbReference type="Gene3D" id="3.30.70.1230">
    <property type="entry name" value="Nucleotide cyclase"/>
    <property type="match status" value="1"/>
</dbReference>
<dbReference type="GO" id="GO:0004016">
    <property type="term" value="F:adenylate cyclase activity"/>
    <property type="evidence" value="ECO:0007669"/>
    <property type="project" value="UniProtKB-ARBA"/>
</dbReference>
<accession>A0A653EA22</accession>
<dbReference type="InterPro" id="IPR001054">
    <property type="entry name" value="A/G_cyclase"/>
</dbReference>
<dbReference type="GO" id="GO:0009190">
    <property type="term" value="P:cyclic nucleotide biosynthetic process"/>
    <property type="evidence" value="ECO:0007669"/>
    <property type="project" value="InterPro"/>
</dbReference>
<sequence length="464" mass="52646">MNKGISRESFSRMLDSEIRKNSKSHFSAMDRTLHRASIESFDEHIEKSSATSDSFDQESVQQDIRTSFRRDGLNQSKIGTHPDFMHLVETDKQEHHYICSLFLDIKNSTRLTFIYELHEVIAIKNTILKAAAETVLAMDGHVHRFMGDALLAFFGGKAKDKDDSIINAINCASVLESLMTGTIIPVLEQKYVQNPKADYLGFRIGLDYGSDNDVLWASYGFKGVYEVTPTSFFVDVAAKLQGIAGKNKSMLGQNIMEEIDLPEDYTKIKTLTQTNKQGERENFPQPKLPKSYTDQEGKVHTYKVRELNHAKYRDLLPFPTDLKESHSNSTLVSCTGISFKCFIVENDRLVEYPSISKMLNKDITLKFKVVFGKTVYDSQSFPLELKLIKQNHGKEAQEKGEQGVFPMTKASIIKNNFYSTEFFRAHTQTHTDSTAYRGLHTMEAKVTDATGSVIFKDIIGIYIR</sequence>
<gene>
    <name evidence="2" type="ORF">PMYSY11_4419</name>
</gene>
<dbReference type="Pfam" id="PF18134">
    <property type="entry name" value="AGS_C"/>
    <property type="match status" value="1"/>
</dbReference>
<feature type="domain" description="Adenylyl/Guanylyl and SMODS C-terminal sensor" evidence="1">
    <location>
        <begin position="333"/>
        <end position="464"/>
    </location>
</feature>
<dbReference type="InterPro" id="IPR040511">
    <property type="entry name" value="AGS_C"/>
</dbReference>
<evidence type="ECO:0000313" key="2">
    <source>
        <dbReference type="EMBL" id="VEV99462.1"/>
    </source>
</evidence>
<dbReference type="AlphaFoldDB" id="A0A653EA22"/>
<dbReference type="EMBL" id="LR215729">
    <property type="protein sequence ID" value="VEV99462.1"/>
    <property type="molecule type" value="Genomic_DNA"/>
</dbReference>
<dbReference type="GO" id="GO:0035556">
    <property type="term" value="P:intracellular signal transduction"/>
    <property type="evidence" value="ECO:0007669"/>
    <property type="project" value="InterPro"/>
</dbReference>
<protein>
    <submittedName>
        <fullName evidence="2">Adenylate cyclase, class 3</fullName>
    </submittedName>
</protein>
<dbReference type="CDD" id="cd07302">
    <property type="entry name" value="CHD"/>
    <property type="match status" value="1"/>
</dbReference>
<dbReference type="SUPFAM" id="SSF55073">
    <property type="entry name" value="Nucleotide cyclase"/>
    <property type="match status" value="1"/>
</dbReference>
<proteinExistence type="predicted"/>
<name>A0A653EA22_9PSED</name>
<organism evidence="2">
    <name type="scientific">Pseudomonas marincola</name>
    <dbReference type="NCBI Taxonomy" id="437900"/>
    <lineage>
        <taxon>Bacteria</taxon>
        <taxon>Pseudomonadati</taxon>
        <taxon>Pseudomonadota</taxon>
        <taxon>Gammaproteobacteria</taxon>
        <taxon>Pseudomonadales</taxon>
        <taxon>Pseudomonadaceae</taxon>
        <taxon>Pseudomonas</taxon>
    </lineage>
</organism>